<reference evidence="2" key="1">
    <citation type="submission" date="2021-01" db="EMBL/GenBank/DDBJ databases">
        <title>Whole genome shotgun sequence of Planobispora rosea NBRC 15558.</title>
        <authorList>
            <person name="Komaki H."/>
            <person name="Tamura T."/>
        </authorList>
    </citation>
    <scope>NUCLEOTIDE SEQUENCE</scope>
    <source>
        <strain evidence="2">NBRC 15558</strain>
    </source>
</reference>
<evidence type="ECO:0000313" key="3">
    <source>
        <dbReference type="Proteomes" id="UP000655044"/>
    </source>
</evidence>
<feature type="region of interest" description="Disordered" evidence="1">
    <location>
        <begin position="183"/>
        <end position="245"/>
    </location>
</feature>
<dbReference type="AlphaFoldDB" id="A0A8J3RXN2"/>
<gene>
    <name evidence="2" type="ORF">Pro02_33640</name>
</gene>
<sequence>MSVPDLFRKAKDLPLQMLQAALSGVGQALLLGDRVRNRIKGAGSTDEELDETRTTAADQLAGSEEKSEEKPARREPVIFAPAKPKTAPAEAAETKPEAPETKTEPGAKTGAKAKTGAETKTGAEPEAAEVKAEAGPAPVALVPAAPVAAGTTPEPITEIATPPAVEVEVAAVDVAEPDQNGAAAVEVVETKPAKPRTTRARTTAGTAKPKSATAKPKAAAGAGAGAAKPKAAKTRKAATTAEATETVETVETVEAVKAGVAAVPAEPLPGYAELTVASLRARMRGKSAEQIKELIEYEKATSARPEVVRMYENRLTKIETAE</sequence>
<feature type="compositionally biased region" description="Basic and acidic residues" evidence="1">
    <location>
        <begin position="115"/>
        <end position="132"/>
    </location>
</feature>
<dbReference type="RefSeq" id="WP_189242186.1">
    <property type="nucleotide sequence ID" value="NZ_BMQP01000010.1"/>
</dbReference>
<keyword evidence="3" id="KW-1185">Reference proteome</keyword>
<feature type="region of interest" description="Disordered" evidence="1">
    <location>
        <begin position="40"/>
        <end position="134"/>
    </location>
</feature>
<dbReference type="EMBL" id="BOOI01000029">
    <property type="protein sequence ID" value="GIH84956.1"/>
    <property type="molecule type" value="Genomic_DNA"/>
</dbReference>
<proteinExistence type="predicted"/>
<feature type="compositionally biased region" description="Basic and acidic residues" evidence="1">
    <location>
        <begin position="92"/>
        <end position="105"/>
    </location>
</feature>
<evidence type="ECO:0008006" key="4">
    <source>
        <dbReference type="Google" id="ProtNLM"/>
    </source>
</evidence>
<feature type="compositionally biased region" description="Low complexity" evidence="1">
    <location>
        <begin position="80"/>
        <end position="91"/>
    </location>
</feature>
<feature type="compositionally biased region" description="Low complexity" evidence="1">
    <location>
        <begin position="200"/>
        <end position="229"/>
    </location>
</feature>
<comment type="caution">
    <text evidence="2">The sequence shown here is derived from an EMBL/GenBank/DDBJ whole genome shotgun (WGS) entry which is preliminary data.</text>
</comment>
<evidence type="ECO:0000313" key="2">
    <source>
        <dbReference type="EMBL" id="GIH84956.1"/>
    </source>
</evidence>
<organism evidence="2 3">
    <name type="scientific">Planobispora rosea</name>
    <dbReference type="NCBI Taxonomy" id="35762"/>
    <lineage>
        <taxon>Bacteria</taxon>
        <taxon>Bacillati</taxon>
        <taxon>Actinomycetota</taxon>
        <taxon>Actinomycetes</taxon>
        <taxon>Streptosporangiales</taxon>
        <taxon>Streptosporangiaceae</taxon>
        <taxon>Planobispora</taxon>
    </lineage>
</organism>
<accession>A0A8J3RXN2</accession>
<dbReference type="Proteomes" id="UP000655044">
    <property type="component" value="Unassembled WGS sequence"/>
</dbReference>
<name>A0A8J3RXN2_PLARO</name>
<evidence type="ECO:0000256" key="1">
    <source>
        <dbReference type="SAM" id="MobiDB-lite"/>
    </source>
</evidence>
<protein>
    <recommendedName>
        <fullName evidence="4">Lipid droplet-associated protein</fullName>
    </recommendedName>
</protein>
<feature type="compositionally biased region" description="Basic and acidic residues" evidence="1">
    <location>
        <begin position="63"/>
        <end position="76"/>
    </location>
</feature>